<accession>A0AAN7S3Q8</accession>
<protein>
    <submittedName>
        <fullName evidence="1">Uncharacterized protein</fullName>
    </submittedName>
</protein>
<evidence type="ECO:0000313" key="1">
    <source>
        <dbReference type="EMBL" id="KAK4818446.1"/>
    </source>
</evidence>
<name>A0AAN7S3Q8_MYCAM</name>
<proteinExistence type="predicted"/>
<dbReference type="AlphaFoldDB" id="A0AAN7S3Q8"/>
<dbReference type="Proteomes" id="UP001333110">
    <property type="component" value="Unassembled WGS sequence"/>
</dbReference>
<sequence>MSITRLPTLLLPTAIKTEGRDISEVPREEMKASDSNTGQGNTTTVMVMCRSAWAGLALAGRAMGRWCSADCILNWNQSVKPSKCREASTPAETLAHSPQKRDAVMDKKGFMGANVTALFRVALCKPGAEQPDCKSAPGLGLRKRVMKCRQEQDASGHGEGWMLKCAGGAAAWTKLKKGSGEKWVQRRATKMIRGLEHLCYEDRLRELGLFSLEKRRLQGDLIAAFQYLKGAYKKVGERLFPGPVVTGQGVMDLNWKKTDLDWI</sequence>
<gene>
    <name evidence="1" type="ORF">QYF61_013133</name>
</gene>
<evidence type="ECO:0000313" key="2">
    <source>
        <dbReference type="Proteomes" id="UP001333110"/>
    </source>
</evidence>
<comment type="caution">
    <text evidence="1">The sequence shown here is derived from an EMBL/GenBank/DDBJ whole genome shotgun (WGS) entry which is preliminary data.</text>
</comment>
<dbReference type="EMBL" id="JAUNZN010000007">
    <property type="protein sequence ID" value="KAK4818446.1"/>
    <property type="molecule type" value="Genomic_DNA"/>
</dbReference>
<keyword evidence="2" id="KW-1185">Reference proteome</keyword>
<reference evidence="1 2" key="1">
    <citation type="journal article" date="2023" name="J. Hered.">
        <title>Chromosome-level genome of the wood stork (Mycteria americana) provides insight into avian chromosome evolution.</title>
        <authorList>
            <person name="Flamio R. Jr."/>
            <person name="Ramstad K.M."/>
        </authorList>
    </citation>
    <scope>NUCLEOTIDE SEQUENCE [LARGE SCALE GENOMIC DNA]</scope>
    <source>
        <strain evidence="1">JAX WOST 10</strain>
    </source>
</reference>
<organism evidence="1 2">
    <name type="scientific">Mycteria americana</name>
    <name type="common">Wood stork</name>
    <dbReference type="NCBI Taxonomy" id="33587"/>
    <lineage>
        <taxon>Eukaryota</taxon>
        <taxon>Metazoa</taxon>
        <taxon>Chordata</taxon>
        <taxon>Craniata</taxon>
        <taxon>Vertebrata</taxon>
        <taxon>Euteleostomi</taxon>
        <taxon>Archelosauria</taxon>
        <taxon>Archosauria</taxon>
        <taxon>Dinosauria</taxon>
        <taxon>Saurischia</taxon>
        <taxon>Theropoda</taxon>
        <taxon>Coelurosauria</taxon>
        <taxon>Aves</taxon>
        <taxon>Neognathae</taxon>
        <taxon>Neoaves</taxon>
        <taxon>Aequornithes</taxon>
        <taxon>Ciconiiformes</taxon>
        <taxon>Ciconiidae</taxon>
        <taxon>Mycteria</taxon>
    </lineage>
</organism>